<dbReference type="EMBL" id="GL945431">
    <property type="protein sequence ID" value="EGO28003.1"/>
    <property type="molecule type" value="Genomic_DNA"/>
</dbReference>
<sequence length="174" mass="19472">MRHKSQLLSLSSRYKDEAAAYRAQALSTTSFYQECIEMVKGLSKAISILYGDVAQLRASVLTTSEKERQRLHSCLRPRSQRAEALPVHRLTDLSICSHGHSISGDCNTLVDVPPRSCRKLPPARSRSCPLIDEDIISSEYPPPFLTEFRKAKEQAPFLYGPLPRPAGFMLPSID</sequence>
<reference evidence="1" key="1">
    <citation type="submission" date="2011-04" db="EMBL/GenBank/DDBJ databases">
        <title>Evolution of plant cell wall degrading machinery underlies the functional diversity of forest fungi.</title>
        <authorList>
            <consortium name="US DOE Joint Genome Institute (JGI-PGF)"/>
            <person name="Eastwood D.C."/>
            <person name="Floudas D."/>
            <person name="Binder M."/>
            <person name="Majcherczyk A."/>
            <person name="Schneider P."/>
            <person name="Aerts A."/>
            <person name="Asiegbu F.O."/>
            <person name="Baker S.E."/>
            <person name="Barry K."/>
            <person name="Bendiksby M."/>
            <person name="Blumentritt M."/>
            <person name="Coutinho P.M."/>
            <person name="Cullen D."/>
            <person name="Cullen D."/>
            <person name="Gathman A."/>
            <person name="Goodell B."/>
            <person name="Henrissat B."/>
            <person name="Ihrmark K."/>
            <person name="Kauserud H."/>
            <person name="Kohler A."/>
            <person name="LaButti K."/>
            <person name="Lapidus A."/>
            <person name="Lavin J.L."/>
            <person name="Lee Y.-H."/>
            <person name="Lindquist E."/>
            <person name="Lilly W."/>
            <person name="Lucas S."/>
            <person name="Morin E."/>
            <person name="Murat C."/>
            <person name="Oguiza J.A."/>
            <person name="Park J."/>
            <person name="Pisabarro A.G."/>
            <person name="Riley R."/>
            <person name="Rosling A."/>
            <person name="Salamov A."/>
            <person name="Schmidt O."/>
            <person name="Schmutz J."/>
            <person name="Skrede I."/>
            <person name="Stenlid J."/>
            <person name="Wiebenga A."/>
            <person name="Xie X."/>
            <person name="Kues U."/>
            <person name="Hibbett D.S."/>
            <person name="Hoffmeister D."/>
            <person name="Hogberg N."/>
            <person name="Martin F."/>
            <person name="Grigoriev I.V."/>
            <person name="Watkinson S.C."/>
        </authorList>
    </citation>
    <scope>NUCLEOTIDE SEQUENCE</scope>
    <source>
        <strain evidence="1">S7.9</strain>
    </source>
</reference>
<dbReference type="RefSeq" id="XP_007316094.1">
    <property type="nucleotide sequence ID" value="XM_007316032.1"/>
</dbReference>
<dbReference type="KEGG" id="sla:SERLADRAFT_435776"/>
<name>F8NN82_SERL9</name>
<dbReference type="OrthoDB" id="3069610at2759"/>
<evidence type="ECO:0000313" key="1">
    <source>
        <dbReference type="EMBL" id="EGO28003.1"/>
    </source>
</evidence>
<organism>
    <name type="scientific">Serpula lacrymans var. lacrymans (strain S7.9)</name>
    <name type="common">Dry rot fungus</name>
    <dbReference type="NCBI Taxonomy" id="578457"/>
    <lineage>
        <taxon>Eukaryota</taxon>
        <taxon>Fungi</taxon>
        <taxon>Dikarya</taxon>
        <taxon>Basidiomycota</taxon>
        <taxon>Agaricomycotina</taxon>
        <taxon>Agaricomycetes</taxon>
        <taxon>Agaricomycetidae</taxon>
        <taxon>Boletales</taxon>
        <taxon>Coniophorineae</taxon>
        <taxon>Serpulaceae</taxon>
        <taxon>Serpula</taxon>
    </lineage>
</organism>
<gene>
    <name evidence="1" type="ORF">SERLADRAFT_435776</name>
</gene>
<protein>
    <submittedName>
        <fullName evidence="1">Uncharacterized protein</fullName>
    </submittedName>
</protein>
<dbReference type="AlphaFoldDB" id="F8NN82"/>
<accession>F8NN82</accession>
<dbReference type="Proteomes" id="UP000008064">
    <property type="component" value="Unassembled WGS sequence"/>
</dbReference>
<proteinExistence type="predicted"/>
<dbReference type="GeneID" id="18814584"/>
<dbReference type="HOGENOM" id="CLU_1541031_0_0_1"/>